<dbReference type="Proteomes" id="UP000240009">
    <property type="component" value="Unassembled WGS sequence"/>
</dbReference>
<reference evidence="2 3" key="1">
    <citation type="submission" date="2018-02" db="EMBL/GenBank/DDBJ databases">
        <title>Comparative genomes isolates from brazilian mangrove.</title>
        <authorList>
            <person name="Araujo J.E."/>
            <person name="Taketani R.G."/>
            <person name="Silva M.C.P."/>
            <person name="Loureco M.V."/>
            <person name="Andreote F.D."/>
        </authorList>
    </citation>
    <scope>NUCLEOTIDE SEQUENCE [LARGE SCALE GENOMIC DNA]</scope>
    <source>
        <strain evidence="2 3">HEX-2 MGV</strain>
    </source>
</reference>
<keyword evidence="1" id="KW-0812">Transmembrane</keyword>
<feature type="transmembrane region" description="Helical" evidence="1">
    <location>
        <begin position="108"/>
        <end position="132"/>
    </location>
</feature>
<sequence>MSTDPASEPELELELELLDERPQQFGLIHLMGLMTVLAFAFALLAPLFRILSGRQVTYIALILVIELFVVGGSYYLASYRRNKLLSVSGRRVGQSNFGMAKSRAFGRLATVCGLLVFAFLQLALVILVICWMPDDHFPWSMLIVQFQMGHFATNAIMQLRWDRDYGAIEFFENGMADATMQFTPWERIVVRPSKLYEHGVNLHIKPAAKYGGAMMMTIFVSDPLKQYLLKHHGDLSPEKEAV</sequence>
<evidence type="ECO:0008006" key="4">
    <source>
        <dbReference type="Google" id="ProtNLM"/>
    </source>
</evidence>
<comment type="caution">
    <text evidence="2">The sequence shown here is derived from an EMBL/GenBank/DDBJ whole genome shotgun (WGS) entry which is preliminary data.</text>
</comment>
<dbReference type="RefSeq" id="WP_105355021.1">
    <property type="nucleotide sequence ID" value="NZ_PUIA01000042.1"/>
</dbReference>
<protein>
    <recommendedName>
        <fullName evidence="4">DUF5673 domain-containing protein</fullName>
    </recommendedName>
</protein>
<dbReference type="EMBL" id="PUIA01000042">
    <property type="protein sequence ID" value="PQO29123.1"/>
    <property type="molecule type" value="Genomic_DNA"/>
</dbReference>
<feature type="transmembrane region" description="Helical" evidence="1">
    <location>
        <begin position="56"/>
        <end position="77"/>
    </location>
</feature>
<dbReference type="AlphaFoldDB" id="A0A2S8FAD0"/>
<evidence type="ECO:0000313" key="3">
    <source>
        <dbReference type="Proteomes" id="UP000240009"/>
    </source>
</evidence>
<evidence type="ECO:0000256" key="1">
    <source>
        <dbReference type="SAM" id="Phobius"/>
    </source>
</evidence>
<feature type="transmembrane region" description="Helical" evidence="1">
    <location>
        <begin position="25"/>
        <end position="44"/>
    </location>
</feature>
<organism evidence="2 3">
    <name type="scientific">Blastopirellula marina</name>
    <dbReference type="NCBI Taxonomy" id="124"/>
    <lineage>
        <taxon>Bacteria</taxon>
        <taxon>Pseudomonadati</taxon>
        <taxon>Planctomycetota</taxon>
        <taxon>Planctomycetia</taxon>
        <taxon>Pirellulales</taxon>
        <taxon>Pirellulaceae</taxon>
        <taxon>Blastopirellula</taxon>
    </lineage>
</organism>
<gene>
    <name evidence="2" type="ORF">C5Y96_15325</name>
</gene>
<dbReference type="OrthoDB" id="284719at2"/>
<evidence type="ECO:0000313" key="2">
    <source>
        <dbReference type="EMBL" id="PQO29123.1"/>
    </source>
</evidence>
<accession>A0A2S8FAD0</accession>
<keyword evidence="1" id="KW-1133">Transmembrane helix</keyword>
<proteinExistence type="predicted"/>
<keyword evidence="1" id="KW-0472">Membrane</keyword>
<name>A0A2S8FAD0_9BACT</name>